<dbReference type="AlphaFoldDB" id="A0ABD6FJC3"/>
<feature type="transmembrane region" description="Helical" evidence="1">
    <location>
        <begin position="258"/>
        <end position="279"/>
    </location>
</feature>
<keyword evidence="1" id="KW-0472">Membrane</keyword>
<keyword evidence="1" id="KW-0812">Transmembrane</keyword>
<name>A0ABD6FJC3_9PSEU</name>
<evidence type="ECO:0000313" key="3">
    <source>
        <dbReference type="Proteomes" id="UP000249324"/>
    </source>
</evidence>
<feature type="transmembrane region" description="Helical" evidence="1">
    <location>
        <begin position="167"/>
        <end position="187"/>
    </location>
</feature>
<feature type="transmembrane region" description="Helical" evidence="1">
    <location>
        <begin position="229"/>
        <end position="252"/>
    </location>
</feature>
<feature type="transmembrane region" description="Helical" evidence="1">
    <location>
        <begin position="139"/>
        <end position="160"/>
    </location>
</feature>
<feature type="transmembrane region" description="Helical" evidence="1">
    <location>
        <begin position="12"/>
        <end position="33"/>
    </location>
</feature>
<evidence type="ECO:0000313" key="2">
    <source>
        <dbReference type="EMBL" id="MFO7193988.1"/>
    </source>
</evidence>
<accession>A0ABD6FJC3</accession>
<dbReference type="Proteomes" id="UP000249324">
    <property type="component" value="Unassembled WGS sequence"/>
</dbReference>
<feature type="transmembrane region" description="Helical" evidence="1">
    <location>
        <begin position="104"/>
        <end position="127"/>
    </location>
</feature>
<dbReference type="SUPFAM" id="SSF103473">
    <property type="entry name" value="MFS general substrate transporter"/>
    <property type="match status" value="1"/>
</dbReference>
<comment type="caution">
    <text evidence="2">The sequence shown here is derived from an EMBL/GenBank/DDBJ whole genome shotgun (WGS) entry which is preliminary data.</text>
</comment>
<dbReference type="CDD" id="cd06174">
    <property type="entry name" value="MFS"/>
    <property type="match status" value="1"/>
</dbReference>
<dbReference type="EMBL" id="QGUI02000319">
    <property type="protein sequence ID" value="MFO7193988.1"/>
    <property type="molecule type" value="Genomic_DNA"/>
</dbReference>
<feature type="non-terminal residue" evidence="2">
    <location>
        <position position="1"/>
    </location>
</feature>
<dbReference type="InterPro" id="IPR036259">
    <property type="entry name" value="MFS_trans_sf"/>
</dbReference>
<reference evidence="2 3" key="1">
    <citation type="journal article" date="2021" name="BMC Genomics">
        <title>Genome-resolved metagenome and metatranscriptome analyses of thermophilic composting reveal key bacterial players and their metabolic interactions.</title>
        <authorList>
            <person name="Braga L.P.P."/>
            <person name="Pereira R.V."/>
            <person name="Martins L.F."/>
            <person name="Moura L.M.S."/>
            <person name="Sanchez F.B."/>
            <person name="Patane J.S.L."/>
            <person name="da Silva A.M."/>
            <person name="Setubal J.C."/>
        </authorList>
    </citation>
    <scope>NUCLEOTIDE SEQUENCE [LARGE SCALE GENOMIC DNA]</scope>
    <source>
        <strain evidence="2">ZC4RG45</strain>
    </source>
</reference>
<organism evidence="2 3">
    <name type="scientific">Thermocrispum agreste</name>
    <dbReference type="NCBI Taxonomy" id="37925"/>
    <lineage>
        <taxon>Bacteria</taxon>
        <taxon>Bacillati</taxon>
        <taxon>Actinomycetota</taxon>
        <taxon>Actinomycetes</taxon>
        <taxon>Pseudonocardiales</taxon>
        <taxon>Pseudonocardiaceae</taxon>
        <taxon>Thermocrispum</taxon>
    </lineage>
</organism>
<dbReference type="Gene3D" id="1.20.1250.20">
    <property type="entry name" value="MFS general substrate transporter like domains"/>
    <property type="match status" value="1"/>
</dbReference>
<protein>
    <submittedName>
        <fullName evidence="2">MFS transporter</fullName>
    </submittedName>
</protein>
<sequence length="331" mass="35867">AVLRSAASHFPARRYTLVAALTGALGFVGNLAATMPLTLALAGFGWLPTFLTVGLATVSYVLVVQFAVREAPHEAAGRPKQVAVRQLGRQVTEAWRVPGTRLGFWVHFTTSFSPSVLSLMWGMPYLVRSQGYTETQASGLLMVLVFGSMLGGPAVGAYIGRRPEMRMPLVITYLAGSAVWWGLLLGWPGRLPLLVLVPALVWVSLGGPASMIAFALARDYNPLSRVGTATGVVNVGGFTAIAVSMWLVGVLLELTGDSFRIALLGVVALLVLGSWRVAVWWRRARAAVFQAQARGEDVPVQLRRRAWDVQIPEPREPMRDGERRLARADAR</sequence>
<feature type="transmembrane region" description="Helical" evidence="1">
    <location>
        <begin position="45"/>
        <end position="68"/>
    </location>
</feature>
<evidence type="ECO:0000256" key="1">
    <source>
        <dbReference type="SAM" id="Phobius"/>
    </source>
</evidence>
<feature type="transmembrane region" description="Helical" evidence="1">
    <location>
        <begin position="193"/>
        <end position="217"/>
    </location>
</feature>
<proteinExistence type="predicted"/>
<keyword evidence="1" id="KW-1133">Transmembrane helix</keyword>
<gene>
    <name evidence="2" type="ORF">DIU77_017230</name>
</gene>